<feature type="compositionally biased region" description="Basic and acidic residues" evidence="1">
    <location>
        <begin position="178"/>
        <end position="187"/>
    </location>
</feature>
<dbReference type="PANTHER" id="PTHR36364:SF1">
    <property type="entry name" value="OS03G0203000 PROTEIN"/>
    <property type="match status" value="1"/>
</dbReference>
<evidence type="ECO:0000313" key="3">
    <source>
        <dbReference type="Proteomes" id="UP000241394"/>
    </source>
</evidence>
<reference evidence="3" key="2">
    <citation type="journal article" date="2018" name="BMC Genomics">
        <title>A manually annotated Actinidia chinensis var. chinensis (kiwifruit) genome highlights the challenges associated with draft genomes and gene prediction in plants.</title>
        <authorList>
            <person name="Pilkington S.M."/>
            <person name="Crowhurst R."/>
            <person name="Hilario E."/>
            <person name="Nardozza S."/>
            <person name="Fraser L."/>
            <person name="Peng Y."/>
            <person name="Gunaseelan K."/>
            <person name="Simpson R."/>
            <person name="Tahir J."/>
            <person name="Deroles S.C."/>
            <person name="Templeton K."/>
            <person name="Luo Z."/>
            <person name="Davy M."/>
            <person name="Cheng C."/>
            <person name="McNeilage M."/>
            <person name="Scaglione D."/>
            <person name="Liu Y."/>
            <person name="Zhang Q."/>
            <person name="Datson P."/>
            <person name="De Silva N."/>
            <person name="Gardiner S.E."/>
            <person name="Bassett H."/>
            <person name="Chagne D."/>
            <person name="McCallum J."/>
            <person name="Dzierzon H."/>
            <person name="Deng C."/>
            <person name="Wang Y.Y."/>
            <person name="Barron L."/>
            <person name="Manako K."/>
            <person name="Bowen J."/>
            <person name="Foster T.M."/>
            <person name="Erridge Z.A."/>
            <person name="Tiffin H."/>
            <person name="Waite C.N."/>
            <person name="Davies K.M."/>
            <person name="Grierson E.P."/>
            <person name="Laing W.A."/>
            <person name="Kirk R."/>
            <person name="Chen X."/>
            <person name="Wood M."/>
            <person name="Montefiori M."/>
            <person name="Brummell D.A."/>
            <person name="Schwinn K.E."/>
            <person name="Catanach A."/>
            <person name="Fullerton C."/>
            <person name="Li D."/>
            <person name="Meiyalaghan S."/>
            <person name="Nieuwenhuizen N."/>
            <person name="Read N."/>
            <person name="Prakash R."/>
            <person name="Hunter D."/>
            <person name="Zhang H."/>
            <person name="McKenzie M."/>
            <person name="Knabel M."/>
            <person name="Harris A."/>
            <person name="Allan A.C."/>
            <person name="Gleave A."/>
            <person name="Chen A."/>
            <person name="Janssen B.J."/>
            <person name="Plunkett B."/>
            <person name="Ampomah-Dwamena C."/>
            <person name="Voogd C."/>
            <person name="Leif D."/>
            <person name="Lafferty D."/>
            <person name="Souleyre E.J.F."/>
            <person name="Varkonyi-Gasic E."/>
            <person name="Gambi F."/>
            <person name="Hanley J."/>
            <person name="Yao J.L."/>
            <person name="Cheung J."/>
            <person name="David K.M."/>
            <person name="Warren B."/>
            <person name="Marsh K."/>
            <person name="Snowden K.C."/>
            <person name="Lin-Wang K."/>
            <person name="Brian L."/>
            <person name="Martinez-Sanchez M."/>
            <person name="Wang M."/>
            <person name="Ileperuma N."/>
            <person name="Macnee N."/>
            <person name="Campin R."/>
            <person name="McAtee P."/>
            <person name="Drummond R.S.M."/>
            <person name="Espley R.V."/>
            <person name="Ireland H.S."/>
            <person name="Wu R."/>
            <person name="Atkinson R.G."/>
            <person name="Karunairetnam S."/>
            <person name="Bulley S."/>
            <person name="Chunkath S."/>
            <person name="Hanley Z."/>
            <person name="Storey R."/>
            <person name="Thrimawithana A.H."/>
            <person name="Thomson S."/>
            <person name="David C."/>
            <person name="Testolin R."/>
            <person name="Huang H."/>
            <person name="Hellens R.P."/>
            <person name="Schaffer R.J."/>
        </authorList>
    </citation>
    <scope>NUCLEOTIDE SEQUENCE [LARGE SCALE GENOMIC DNA]</scope>
    <source>
        <strain evidence="3">cv. Red5</strain>
    </source>
</reference>
<evidence type="ECO:0000313" key="2">
    <source>
        <dbReference type="EMBL" id="PSS29268.1"/>
    </source>
</evidence>
<organism evidence="2 3">
    <name type="scientific">Actinidia chinensis var. chinensis</name>
    <name type="common">Chinese soft-hair kiwi</name>
    <dbReference type="NCBI Taxonomy" id="1590841"/>
    <lineage>
        <taxon>Eukaryota</taxon>
        <taxon>Viridiplantae</taxon>
        <taxon>Streptophyta</taxon>
        <taxon>Embryophyta</taxon>
        <taxon>Tracheophyta</taxon>
        <taxon>Spermatophyta</taxon>
        <taxon>Magnoliopsida</taxon>
        <taxon>eudicotyledons</taxon>
        <taxon>Gunneridae</taxon>
        <taxon>Pentapetalae</taxon>
        <taxon>asterids</taxon>
        <taxon>Ericales</taxon>
        <taxon>Actinidiaceae</taxon>
        <taxon>Actinidia</taxon>
    </lineage>
</organism>
<dbReference type="FunCoup" id="A0A2R6RH01">
    <property type="interactions" value="2317"/>
</dbReference>
<feature type="compositionally biased region" description="Basic and acidic residues" evidence="1">
    <location>
        <begin position="196"/>
        <end position="208"/>
    </location>
</feature>
<dbReference type="Gramene" id="PSS29268">
    <property type="protein sequence ID" value="PSS29268"/>
    <property type="gene ID" value="CEY00_Acc06885"/>
</dbReference>
<dbReference type="EMBL" id="NKQK01000006">
    <property type="protein sequence ID" value="PSS29268.1"/>
    <property type="molecule type" value="Genomic_DNA"/>
</dbReference>
<proteinExistence type="predicted"/>
<dbReference type="AlphaFoldDB" id="A0A2R6RH01"/>
<feature type="compositionally biased region" description="Basic and acidic residues" evidence="1">
    <location>
        <begin position="1"/>
        <end position="32"/>
    </location>
</feature>
<feature type="region of interest" description="Disordered" evidence="1">
    <location>
        <begin position="1"/>
        <end position="219"/>
    </location>
</feature>
<dbReference type="OrthoDB" id="1920561at2759"/>
<feature type="compositionally biased region" description="Basic and acidic residues" evidence="1">
    <location>
        <begin position="80"/>
        <end position="104"/>
    </location>
</feature>
<gene>
    <name evidence="2" type="ORF">CEY00_Acc06885</name>
</gene>
<keyword evidence="3" id="KW-1185">Reference proteome</keyword>
<dbReference type="Proteomes" id="UP000241394">
    <property type="component" value="Chromosome LG6"/>
</dbReference>
<name>A0A2R6RH01_ACTCC</name>
<accession>A0A2R6RH01</accession>
<feature type="compositionally biased region" description="Basic and acidic residues" evidence="1">
    <location>
        <begin position="133"/>
        <end position="148"/>
    </location>
</feature>
<sequence>MSQRKDRESDFKRQPSKFDREPRPKRSTRDGKLATGKASSSFILDTNDYSDRGQKHRQRLQDALPLGAPDTGLETGKVSKKIDKKTNGQHEGPKKSSDPTEVLRSRSYFQHGECGNARQVGRSTRQGAAAERGWWRDARVQHNERAMEKTPTQETVQIDEKSQARGDEKNMPVDSEDADKGGREPLKPSHPHRRLLRSERTEERDRHNAQNRQTRTRRQ</sequence>
<feature type="compositionally biased region" description="Basic and acidic residues" evidence="1">
    <location>
        <begin position="158"/>
        <end position="171"/>
    </location>
</feature>
<comment type="caution">
    <text evidence="2">The sequence shown here is derived from an EMBL/GenBank/DDBJ whole genome shotgun (WGS) entry which is preliminary data.</text>
</comment>
<reference evidence="2 3" key="1">
    <citation type="submission" date="2017-07" db="EMBL/GenBank/DDBJ databases">
        <title>An improved, manually edited Actinidia chinensis var. chinensis (kiwifruit) genome highlights the challenges associated with draft genomes and gene prediction in plants.</title>
        <authorList>
            <person name="Pilkington S."/>
            <person name="Crowhurst R."/>
            <person name="Hilario E."/>
            <person name="Nardozza S."/>
            <person name="Fraser L."/>
            <person name="Peng Y."/>
            <person name="Gunaseelan K."/>
            <person name="Simpson R."/>
            <person name="Tahir J."/>
            <person name="Deroles S."/>
            <person name="Templeton K."/>
            <person name="Luo Z."/>
            <person name="Davy M."/>
            <person name="Cheng C."/>
            <person name="Mcneilage M."/>
            <person name="Scaglione D."/>
            <person name="Liu Y."/>
            <person name="Zhang Q."/>
            <person name="Datson P."/>
            <person name="De Silva N."/>
            <person name="Gardiner S."/>
            <person name="Bassett H."/>
            <person name="Chagne D."/>
            <person name="Mccallum J."/>
            <person name="Dzierzon H."/>
            <person name="Deng C."/>
            <person name="Wang Y.-Y."/>
            <person name="Barron N."/>
            <person name="Manako K."/>
            <person name="Bowen J."/>
            <person name="Foster T."/>
            <person name="Erridge Z."/>
            <person name="Tiffin H."/>
            <person name="Waite C."/>
            <person name="Davies K."/>
            <person name="Grierson E."/>
            <person name="Laing W."/>
            <person name="Kirk R."/>
            <person name="Chen X."/>
            <person name="Wood M."/>
            <person name="Montefiori M."/>
            <person name="Brummell D."/>
            <person name="Schwinn K."/>
            <person name="Catanach A."/>
            <person name="Fullerton C."/>
            <person name="Li D."/>
            <person name="Meiyalaghan S."/>
            <person name="Nieuwenhuizen N."/>
            <person name="Read N."/>
            <person name="Prakash R."/>
            <person name="Hunter D."/>
            <person name="Zhang H."/>
            <person name="Mckenzie M."/>
            <person name="Knabel M."/>
            <person name="Harris A."/>
            <person name="Allan A."/>
            <person name="Chen A."/>
            <person name="Janssen B."/>
            <person name="Plunkett B."/>
            <person name="Dwamena C."/>
            <person name="Voogd C."/>
            <person name="Leif D."/>
            <person name="Lafferty D."/>
            <person name="Souleyre E."/>
            <person name="Varkonyi-Gasic E."/>
            <person name="Gambi F."/>
            <person name="Hanley J."/>
            <person name="Yao J.-L."/>
            <person name="Cheung J."/>
            <person name="David K."/>
            <person name="Warren B."/>
            <person name="Marsh K."/>
            <person name="Snowden K."/>
            <person name="Lin-Wang K."/>
            <person name="Brian L."/>
            <person name="Martinez-Sanchez M."/>
            <person name="Wang M."/>
            <person name="Ileperuma N."/>
            <person name="Macnee N."/>
            <person name="Campin R."/>
            <person name="Mcatee P."/>
            <person name="Drummond R."/>
            <person name="Espley R."/>
            <person name="Ireland H."/>
            <person name="Wu R."/>
            <person name="Atkinson R."/>
            <person name="Karunairetnam S."/>
            <person name="Bulley S."/>
            <person name="Chunkath S."/>
            <person name="Hanley Z."/>
            <person name="Storey R."/>
            <person name="Thrimawithana A."/>
            <person name="Thomson S."/>
            <person name="David C."/>
            <person name="Testolin R."/>
        </authorList>
    </citation>
    <scope>NUCLEOTIDE SEQUENCE [LARGE SCALE GENOMIC DNA]</scope>
    <source>
        <strain evidence="3">cv. Red5</strain>
        <tissue evidence="2">Young leaf</tissue>
    </source>
</reference>
<protein>
    <submittedName>
        <fullName evidence="2">G patch domain-containing protein</fullName>
    </submittedName>
</protein>
<dbReference type="PANTHER" id="PTHR36364">
    <property type="entry name" value="OS03G0203000 PROTEIN"/>
    <property type="match status" value="1"/>
</dbReference>
<dbReference type="InParanoid" id="A0A2R6RH01"/>
<evidence type="ECO:0000256" key="1">
    <source>
        <dbReference type="SAM" id="MobiDB-lite"/>
    </source>
</evidence>